<dbReference type="Proteomes" id="UP000182427">
    <property type="component" value="Chromosome I"/>
</dbReference>
<protein>
    <recommendedName>
        <fullName evidence="3">Apea-like HEPN domain-containing protein</fullName>
    </recommendedName>
</protein>
<dbReference type="AlphaFoldDB" id="A0A1G7QT16"/>
<sequence>MSIDTIHTALLGIAREGEDRISLGEGLSLVRPNDQLLAHRWDWAQGQGEMEQEAEAARYLVCEYPQWIPGESVRDAPERGANRFYAGLMAIQVIKPICTLGFVYRRQQIERRPPMEPGQWARKNRFDDEMLARVPDMIDRIQPVMDGKSVEQKNALTLLQLGLEHFHPYIAGLLWVTGLEAIFDSGGREEFKKKLCDCLGPQTLALPNWHSKSDAPTYTVEEIALPLYTLRNKLAHGADLRTASADKKHPVDFSKRVGLTPHGEDVNYALLLSEAACHLLCQVLQKVL</sequence>
<gene>
    <name evidence="1" type="ORF">SAMN05444167_3961</name>
</gene>
<dbReference type="OrthoDB" id="109542at2"/>
<reference evidence="1 2" key="1">
    <citation type="submission" date="2016-10" db="EMBL/GenBank/DDBJ databases">
        <authorList>
            <person name="de Groot N.N."/>
        </authorList>
    </citation>
    <scope>NUCLEOTIDE SEQUENCE [LARGE SCALE GENOMIC DNA]</scope>
    <source>
        <strain evidence="1 2">GAS232</strain>
    </source>
</reference>
<dbReference type="RefSeq" id="WP_083346670.1">
    <property type="nucleotide sequence ID" value="NZ_LT629690.1"/>
</dbReference>
<evidence type="ECO:0000313" key="2">
    <source>
        <dbReference type="Proteomes" id="UP000182427"/>
    </source>
</evidence>
<organism evidence="1 2">
    <name type="scientific">Terriglobus roseus</name>
    <dbReference type="NCBI Taxonomy" id="392734"/>
    <lineage>
        <taxon>Bacteria</taxon>
        <taxon>Pseudomonadati</taxon>
        <taxon>Acidobacteriota</taxon>
        <taxon>Terriglobia</taxon>
        <taxon>Terriglobales</taxon>
        <taxon>Acidobacteriaceae</taxon>
        <taxon>Terriglobus</taxon>
    </lineage>
</organism>
<dbReference type="EMBL" id="LT629690">
    <property type="protein sequence ID" value="SDG00800.1"/>
    <property type="molecule type" value="Genomic_DNA"/>
</dbReference>
<keyword evidence="2" id="KW-1185">Reference proteome</keyword>
<name>A0A1G7QT16_9BACT</name>
<proteinExistence type="predicted"/>
<evidence type="ECO:0008006" key="3">
    <source>
        <dbReference type="Google" id="ProtNLM"/>
    </source>
</evidence>
<accession>A0A1G7QT16</accession>
<evidence type="ECO:0000313" key="1">
    <source>
        <dbReference type="EMBL" id="SDG00800.1"/>
    </source>
</evidence>